<protein>
    <recommendedName>
        <fullName evidence="2">DUF7918 domain-containing protein</fullName>
    </recommendedName>
</protein>
<feature type="domain" description="DUF7918" evidence="2">
    <location>
        <begin position="14"/>
        <end position="243"/>
    </location>
</feature>
<dbReference type="STRING" id="1160509.A0A3N4I9B1"/>
<sequence length="319" mass="34823">MVSSNNIQFTILDSTGTPLPEYDNPFPSEEDVKNGVASCYVETPPATSPQTFTIKINTIKPLNYNETLGYYFDAFFDGVKSAHGTTIGEFRSARKGNDKEVVIDSFHEVDNRGAKITDKELVFKPMDMANDGGSLAAMRRAENAGFNPQDIGSIKLKFAEVIERPRCGVARYQSAHLGAVGGKVNEKALKGNSSSHSIGGGKTLAIKDASKASLLKCSPKWYEVKIFYRSRESLQNIGLVKRDPKPEVKSDPAGRKGKPKPEVITIDDSDDEAPAPASRLVKPERGVKREREGTVAVKSEKRVKKEASVPKVVDMTADD</sequence>
<reference evidence="3 4" key="1">
    <citation type="journal article" date="2018" name="Nat. Ecol. Evol.">
        <title>Pezizomycetes genomes reveal the molecular basis of ectomycorrhizal truffle lifestyle.</title>
        <authorList>
            <person name="Murat C."/>
            <person name="Payen T."/>
            <person name="Noel B."/>
            <person name="Kuo A."/>
            <person name="Morin E."/>
            <person name="Chen J."/>
            <person name="Kohler A."/>
            <person name="Krizsan K."/>
            <person name="Balestrini R."/>
            <person name="Da Silva C."/>
            <person name="Montanini B."/>
            <person name="Hainaut M."/>
            <person name="Levati E."/>
            <person name="Barry K.W."/>
            <person name="Belfiori B."/>
            <person name="Cichocki N."/>
            <person name="Clum A."/>
            <person name="Dockter R.B."/>
            <person name="Fauchery L."/>
            <person name="Guy J."/>
            <person name="Iotti M."/>
            <person name="Le Tacon F."/>
            <person name="Lindquist E.A."/>
            <person name="Lipzen A."/>
            <person name="Malagnac F."/>
            <person name="Mello A."/>
            <person name="Molinier V."/>
            <person name="Miyauchi S."/>
            <person name="Poulain J."/>
            <person name="Riccioni C."/>
            <person name="Rubini A."/>
            <person name="Sitrit Y."/>
            <person name="Splivallo R."/>
            <person name="Traeger S."/>
            <person name="Wang M."/>
            <person name="Zifcakova L."/>
            <person name="Wipf D."/>
            <person name="Zambonelli A."/>
            <person name="Paolocci F."/>
            <person name="Nowrousian M."/>
            <person name="Ottonello S."/>
            <person name="Baldrian P."/>
            <person name="Spatafora J.W."/>
            <person name="Henrissat B."/>
            <person name="Nagy L.G."/>
            <person name="Aury J.M."/>
            <person name="Wincker P."/>
            <person name="Grigoriev I.V."/>
            <person name="Bonfante P."/>
            <person name="Martin F.M."/>
        </authorList>
    </citation>
    <scope>NUCLEOTIDE SEQUENCE [LARGE SCALE GENOMIC DNA]</scope>
    <source>
        <strain evidence="3 4">RN42</strain>
    </source>
</reference>
<evidence type="ECO:0000313" key="4">
    <source>
        <dbReference type="Proteomes" id="UP000275078"/>
    </source>
</evidence>
<dbReference type="Proteomes" id="UP000275078">
    <property type="component" value="Unassembled WGS sequence"/>
</dbReference>
<dbReference type="PANTHER" id="PTHR36223">
    <property type="entry name" value="BETA-LACTAMASE-TYPE TRANSPEPTIDASE FOLD DOMAIN CONTAINING PROTEIN"/>
    <property type="match status" value="1"/>
</dbReference>
<gene>
    <name evidence="3" type="ORF">BJ508DRAFT_325397</name>
</gene>
<accession>A0A3N4I9B1</accession>
<keyword evidence="4" id="KW-1185">Reference proteome</keyword>
<name>A0A3N4I9B1_ASCIM</name>
<evidence type="ECO:0000313" key="3">
    <source>
        <dbReference type="EMBL" id="RPA82662.1"/>
    </source>
</evidence>
<feature type="compositionally biased region" description="Basic and acidic residues" evidence="1">
    <location>
        <begin position="240"/>
        <end position="254"/>
    </location>
</feature>
<proteinExistence type="predicted"/>
<evidence type="ECO:0000259" key="2">
    <source>
        <dbReference type="Pfam" id="PF25534"/>
    </source>
</evidence>
<feature type="compositionally biased region" description="Basic and acidic residues" evidence="1">
    <location>
        <begin position="281"/>
        <end position="308"/>
    </location>
</feature>
<dbReference type="PANTHER" id="PTHR36223:SF1">
    <property type="entry name" value="TRANSCRIPTION ELONGATION FACTOR EAF N-TERMINAL DOMAIN-CONTAINING PROTEIN"/>
    <property type="match status" value="1"/>
</dbReference>
<feature type="region of interest" description="Disordered" evidence="1">
    <location>
        <begin position="239"/>
        <end position="319"/>
    </location>
</feature>
<dbReference type="Pfam" id="PF25534">
    <property type="entry name" value="DUF7918"/>
    <property type="match status" value="1"/>
</dbReference>
<dbReference type="InterPro" id="IPR057678">
    <property type="entry name" value="DUF7918"/>
</dbReference>
<dbReference type="OrthoDB" id="3364132at2759"/>
<organism evidence="3 4">
    <name type="scientific">Ascobolus immersus RN42</name>
    <dbReference type="NCBI Taxonomy" id="1160509"/>
    <lineage>
        <taxon>Eukaryota</taxon>
        <taxon>Fungi</taxon>
        <taxon>Dikarya</taxon>
        <taxon>Ascomycota</taxon>
        <taxon>Pezizomycotina</taxon>
        <taxon>Pezizomycetes</taxon>
        <taxon>Pezizales</taxon>
        <taxon>Ascobolaceae</taxon>
        <taxon>Ascobolus</taxon>
    </lineage>
</organism>
<evidence type="ECO:0000256" key="1">
    <source>
        <dbReference type="SAM" id="MobiDB-lite"/>
    </source>
</evidence>
<dbReference type="EMBL" id="ML119670">
    <property type="protein sequence ID" value="RPA82662.1"/>
    <property type="molecule type" value="Genomic_DNA"/>
</dbReference>
<dbReference type="AlphaFoldDB" id="A0A3N4I9B1"/>